<feature type="transmembrane region" description="Helical" evidence="6">
    <location>
        <begin position="432"/>
        <end position="450"/>
    </location>
</feature>
<evidence type="ECO:0000256" key="5">
    <source>
        <dbReference type="RuleBase" id="RU003346"/>
    </source>
</evidence>
<dbReference type="Gene3D" id="1.20.1250.20">
    <property type="entry name" value="MFS general substrate transporter like domains"/>
    <property type="match status" value="1"/>
</dbReference>
<reference evidence="8" key="2">
    <citation type="submission" date="2015-06" db="UniProtKB">
        <authorList>
            <consortium name="EnsemblMetazoa"/>
        </authorList>
    </citation>
    <scope>IDENTIFICATION</scope>
</reference>
<dbReference type="GO" id="GO:0016020">
    <property type="term" value="C:membrane"/>
    <property type="evidence" value="ECO:0007669"/>
    <property type="project" value="UniProtKB-SubCell"/>
</dbReference>
<sequence>MNIPPGLTCMLMFAIFSAALGMFQFGYNTGVINAPQKIIEEFIDGVYKDRTGNYLSQELSDFLWSLTVSIFAVGGMVGGISGGLIADWCGRKCGLLLNNAIAILGATLMSSSQLFKSIECLIAGRFFIGLNCGIATTLVPMYLSEIAPISLRGALGTVSQLAVTIGLLLGQILGIPYILGTKDGWPFLLGIAIIPAVLQLLLLPMCPESPRYLLLSRGQLLDAKFALQRLRCSTDVEEDIEEMRSEHKSQQSEKRYTIWQVIRNKQFQKPITISIVMQLSQQLSGITAIFNYSTEIFKNTGIDHESAQFATIGVGTVMVIMTLVSIPLMDRAGRRTLQLWGLGGMFITSIFFTISLLVQFIYQGMAYAAIVSALAFVIFFAMGPGSIPWLITAELFSQGPRPAAMSIAVLVNWSTNFVVGIGYLFMQHHLGDYTFLPFTVFLAIFWTFTYKKVPETKNRTFEEIAVLFQQGNSGLAGVDNIAERPTTSNVLADEKPMEACELTHLRPGSGQSMYTGEPTIYSTQ</sequence>
<keyword evidence="3 6" id="KW-1133">Transmembrane helix</keyword>
<dbReference type="PRINTS" id="PR00171">
    <property type="entry name" value="SUGRTRNSPORT"/>
</dbReference>
<dbReference type="InterPro" id="IPR003663">
    <property type="entry name" value="Sugar/inositol_transpt"/>
</dbReference>
<proteinExistence type="inferred from homology"/>
<keyword evidence="5" id="KW-0813">Transport</keyword>
<dbReference type="InterPro" id="IPR005829">
    <property type="entry name" value="Sugar_transporter_CS"/>
</dbReference>
<accession>T1KAX3</accession>
<dbReference type="PROSITE" id="PS00217">
    <property type="entry name" value="SUGAR_TRANSPORT_2"/>
    <property type="match status" value="1"/>
</dbReference>
<dbReference type="SUPFAM" id="SSF103473">
    <property type="entry name" value="MFS general substrate transporter"/>
    <property type="match status" value="1"/>
</dbReference>
<dbReference type="NCBIfam" id="TIGR00879">
    <property type="entry name" value="SP"/>
    <property type="match status" value="1"/>
</dbReference>
<dbReference type="Proteomes" id="UP000015104">
    <property type="component" value="Unassembled WGS sequence"/>
</dbReference>
<dbReference type="InterPro" id="IPR036259">
    <property type="entry name" value="MFS_trans_sf"/>
</dbReference>
<dbReference type="InterPro" id="IPR020846">
    <property type="entry name" value="MFS_dom"/>
</dbReference>
<feature type="transmembrane region" description="Helical" evidence="6">
    <location>
        <begin position="185"/>
        <end position="203"/>
    </location>
</feature>
<reference evidence="9" key="1">
    <citation type="submission" date="2011-08" db="EMBL/GenBank/DDBJ databases">
        <authorList>
            <person name="Rombauts S."/>
        </authorList>
    </citation>
    <scope>NUCLEOTIDE SEQUENCE</scope>
    <source>
        <strain evidence="9">London</strain>
    </source>
</reference>
<feature type="transmembrane region" description="Helical" evidence="6">
    <location>
        <begin position="310"/>
        <end position="328"/>
    </location>
</feature>
<feature type="transmembrane region" description="Helical" evidence="6">
    <location>
        <begin position="368"/>
        <end position="391"/>
    </location>
</feature>
<keyword evidence="4 6" id="KW-0472">Membrane</keyword>
<dbReference type="eggNOG" id="KOG0569">
    <property type="taxonomic scope" value="Eukaryota"/>
</dbReference>
<dbReference type="PROSITE" id="PS50850">
    <property type="entry name" value="MFS"/>
    <property type="match status" value="1"/>
</dbReference>
<dbReference type="EMBL" id="CAEY01001943">
    <property type="status" value="NOT_ANNOTATED_CDS"/>
    <property type="molecule type" value="Genomic_DNA"/>
</dbReference>
<evidence type="ECO:0000313" key="8">
    <source>
        <dbReference type="EnsemblMetazoa" id="tetur08g02080.1"/>
    </source>
</evidence>
<dbReference type="PANTHER" id="PTHR23503:SF128">
    <property type="entry name" value="GLUCOSE TRANSPORTER TYPE 1"/>
    <property type="match status" value="1"/>
</dbReference>
<feature type="transmembrane region" description="Helical" evidence="6">
    <location>
        <begin position="155"/>
        <end position="179"/>
    </location>
</feature>
<evidence type="ECO:0000313" key="9">
    <source>
        <dbReference type="Proteomes" id="UP000015104"/>
    </source>
</evidence>
<dbReference type="PROSITE" id="PS00216">
    <property type="entry name" value="SUGAR_TRANSPORT_1"/>
    <property type="match status" value="1"/>
</dbReference>
<keyword evidence="9" id="KW-1185">Reference proteome</keyword>
<dbReference type="Pfam" id="PF00083">
    <property type="entry name" value="Sugar_tr"/>
    <property type="match status" value="1"/>
</dbReference>
<evidence type="ECO:0000259" key="7">
    <source>
        <dbReference type="PROSITE" id="PS50850"/>
    </source>
</evidence>
<name>T1KAX3_TETUR</name>
<evidence type="ECO:0000256" key="6">
    <source>
        <dbReference type="SAM" id="Phobius"/>
    </source>
</evidence>
<comment type="subcellular location">
    <subcellularLocation>
        <location evidence="1">Membrane</location>
        <topology evidence="1">Multi-pass membrane protein</topology>
    </subcellularLocation>
</comment>
<protein>
    <recommendedName>
        <fullName evidence="7">Major facilitator superfamily (MFS) profile domain-containing protein</fullName>
    </recommendedName>
</protein>
<dbReference type="InterPro" id="IPR005828">
    <property type="entry name" value="MFS_sugar_transport-like"/>
</dbReference>
<keyword evidence="2 6" id="KW-0812">Transmembrane</keyword>
<evidence type="ECO:0000256" key="2">
    <source>
        <dbReference type="ARBA" id="ARBA00022692"/>
    </source>
</evidence>
<dbReference type="STRING" id="32264.T1KAX3"/>
<dbReference type="HOGENOM" id="CLU_001265_30_5_1"/>
<feature type="transmembrane region" description="Helical" evidence="6">
    <location>
        <begin position="340"/>
        <end position="362"/>
    </location>
</feature>
<feature type="transmembrane region" description="Helical" evidence="6">
    <location>
        <begin position="7"/>
        <end position="27"/>
    </location>
</feature>
<dbReference type="AlphaFoldDB" id="T1KAX3"/>
<comment type="similarity">
    <text evidence="5">Belongs to the major facilitator superfamily. Sugar transporter (TC 2.A.1.1) family.</text>
</comment>
<feature type="transmembrane region" description="Helical" evidence="6">
    <location>
        <begin position="121"/>
        <end position="143"/>
    </location>
</feature>
<dbReference type="FunFam" id="1.20.1250.20:FF:000029">
    <property type="entry name" value="solute carrier family 2, facilitated glucose transporter member 4"/>
    <property type="match status" value="1"/>
</dbReference>
<evidence type="ECO:0000256" key="3">
    <source>
        <dbReference type="ARBA" id="ARBA00022989"/>
    </source>
</evidence>
<dbReference type="EnsemblMetazoa" id="tetur08g02080.1">
    <property type="protein sequence ID" value="tetur08g02080.1"/>
    <property type="gene ID" value="tetur08g02080"/>
</dbReference>
<dbReference type="GO" id="GO:0015149">
    <property type="term" value="F:hexose transmembrane transporter activity"/>
    <property type="evidence" value="ECO:0007669"/>
    <property type="project" value="TreeGrafter"/>
</dbReference>
<dbReference type="InterPro" id="IPR045263">
    <property type="entry name" value="GLUT"/>
</dbReference>
<dbReference type="PANTHER" id="PTHR23503">
    <property type="entry name" value="SOLUTE CARRIER FAMILY 2"/>
    <property type="match status" value="1"/>
</dbReference>
<evidence type="ECO:0000256" key="1">
    <source>
        <dbReference type="ARBA" id="ARBA00004141"/>
    </source>
</evidence>
<evidence type="ECO:0000256" key="4">
    <source>
        <dbReference type="ARBA" id="ARBA00023136"/>
    </source>
</evidence>
<feature type="domain" description="Major facilitator superfamily (MFS) profile" evidence="7">
    <location>
        <begin position="14"/>
        <end position="457"/>
    </location>
</feature>
<organism evidence="8 9">
    <name type="scientific">Tetranychus urticae</name>
    <name type="common">Two-spotted spider mite</name>
    <dbReference type="NCBI Taxonomy" id="32264"/>
    <lineage>
        <taxon>Eukaryota</taxon>
        <taxon>Metazoa</taxon>
        <taxon>Ecdysozoa</taxon>
        <taxon>Arthropoda</taxon>
        <taxon>Chelicerata</taxon>
        <taxon>Arachnida</taxon>
        <taxon>Acari</taxon>
        <taxon>Acariformes</taxon>
        <taxon>Trombidiformes</taxon>
        <taxon>Prostigmata</taxon>
        <taxon>Eleutherengona</taxon>
        <taxon>Raphignathae</taxon>
        <taxon>Tetranychoidea</taxon>
        <taxon>Tetranychidae</taxon>
        <taxon>Tetranychus</taxon>
    </lineage>
</organism>
<feature type="transmembrane region" description="Helical" evidence="6">
    <location>
        <begin position="62"/>
        <end position="84"/>
    </location>
</feature>
<feature type="transmembrane region" description="Helical" evidence="6">
    <location>
        <begin position="403"/>
        <end position="426"/>
    </location>
</feature>